<dbReference type="Gene3D" id="3.30.70.270">
    <property type="match status" value="1"/>
</dbReference>
<feature type="transmembrane region" description="Helical" evidence="1">
    <location>
        <begin position="134"/>
        <end position="154"/>
    </location>
</feature>
<keyword evidence="1" id="KW-1133">Transmembrane helix</keyword>
<keyword evidence="1" id="KW-0812">Transmembrane</keyword>
<feature type="transmembrane region" description="Helical" evidence="1">
    <location>
        <begin position="29"/>
        <end position="50"/>
    </location>
</feature>
<dbReference type="PROSITE" id="PS50887">
    <property type="entry name" value="GGDEF"/>
    <property type="match status" value="1"/>
</dbReference>
<dbReference type="GO" id="GO:0052621">
    <property type="term" value="F:diguanylate cyclase activity"/>
    <property type="evidence" value="ECO:0007669"/>
    <property type="project" value="TreeGrafter"/>
</dbReference>
<name>A0A9X2YCH2_9MYCO</name>
<dbReference type="InterPro" id="IPR043128">
    <property type="entry name" value="Rev_trsase/Diguanyl_cyclase"/>
</dbReference>
<gene>
    <name evidence="3" type="ORF">H7I41_19255</name>
</gene>
<feature type="transmembrane region" description="Helical" evidence="1">
    <location>
        <begin position="86"/>
        <end position="105"/>
    </location>
</feature>
<dbReference type="InterPro" id="IPR029787">
    <property type="entry name" value="Nucleotide_cyclase"/>
</dbReference>
<feature type="domain" description="GGDEF" evidence="2">
    <location>
        <begin position="225"/>
        <end position="357"/>
    </location>
</feature>
<dbReference type="Proteomes" id="UP001140293">
    <property type="component" value="Unassembled WGS sequence"/>
</dbReference>
<comment type="caution">
    <text evidence="3">The sequence shown here is derived from an EMBL/GenBank/DDBJ whole genome shotgun (WGS) entry which is preliminary data.</text>
</comment>
<dbReference type="NCBIfam" id="TIGR00254">
    <property type="entry name" value="GGDEF"/>
    <property type="match status" value="1"/>
</dbReference>
<evidence type="ECO:0000256" key="1">
    <source>
        <dbReference type="SAM" id="Phobius"/>
    </source>
</evidence>
<dbReference type="SMART" id="SM00267">
    <property type="entry name" value="GGDEF"/>
    <property type="match status" value="1"/>
</dbReference>
<protein>
    <submittedName>
        <fullName evidence="3">GGDEF domain-containing protein</fullName>
    </submittedName>
</protein>
<dbReference type="GO" id="GO:1902201">
    <property type="term" value="P:negative regulation of bacterial-type flagellum-dependent cell motility"/>
    <property type="evidence" value="ECO:0007669"/>
    <property type="project" value="TreeGrafter"/>
</dbReference>
<dbReference type="CDD" id="cd01949">
    <property type="entry name" value="GGDEF"/>
    <property type="match status" value="1"/>
</dbReference>
<evidence type="ECO:0000313" key="4">
    <source>
        <dbReference type="Proteomes" id="UP001140293"/>
    </source>
</evidence>
<dbReference type="GO" id="GO:0005886">
    <property type="term" value="C:plasma membrane"/>
    <property type="evidence" value="ECO:0007669"/>
    <property type="project" value="TreeGrafter"/>
</dbReference>
<reference evidence="3" key="2">
    <citation type="journal article" date="2022" name="BMC Genomics">
        <title>Comparative genome analysis of mycobacteria focusing on tRNA and non-coding RNA.</title>
        <authorList>
            <person name="Behra P.R.K."/>
            <person name="Pettersson B.M.F."/>
            <person name="Ramesh M."/>
            <person name="Das S."/>
            <person name="Dasgupta S."/>
            <person name="Kirsebom L.A."/>
        </authorList>
    </citation>
    <scope>NUCLEOTIDE SEQUENCE</scope>
    <source>
        <strain evidence="3">DSM 44615</strain>
    </source>
</reference>
<feature type="transmembrane region" description="Helical" evidence="1">
    <location>
        <begin position="166"/>
        <end position="187"/>
    </location>
</feature>
<dbReference type="PANTHER" id="PTHR45138:SF9">
    <property type="entry name" value="DIGUANYLATE CYCLASE DGCM-RELATED"/>
    <property type="match status" value="1"/>
</dbReference>
<evidence type="ECO:0000259" key="2">
    <source>
        <dbReference type="PROSITE" id="PS50887"/>
    </source>
</evidence>
<dbReference type="PANTHER" id="PTHR45138">
    <property type="entry name" value="REGULATORY COMPONENTS OF SENSORY TRANSDUCTION SYSTEM"/>
    <property type="match status" value="1"/>
</dbReference>
<keyword evidence="1" id="KW-0472">Membrane</keyword>
<proteinExistence type="predicted"/>
<feature type="transmembrane region" description="Helical" evidence="1">
    <location>
        <begin position="112"/>
        <end position="128"/>
    </location>
</feature>
<reference evidence="3" key="1">
    <citation type="submission" date="2020-07" db="EMBL/GenBank/DDBJ databases">
        <authorList>
            <person name="Pettersson B.M.F."/>
            <person name="Behra P.R.K."/>
            <person name="Ramesh M."/>
            <person name="Das S."/>
            <person name="Dasgupta S."/>
            <person name="Kirsebom L.A."/>
        </authorList>
    </citation>
    <scope>NUCLEOTIDE SEQUENCE</scope>
    <source>
        <strain evidence="3">DSM 44615</strain>
    </source>
</reference>
<dbReference type="AlphaFoldDB" id="A0A9X2YCH2"/>
<dbReference type="InterPro" id="IPR000160">
    <property type="entry name" value="GGDEF_dom"/>
</dbReference>
<dbReference type="GO" id="GO:0043709">
    <property type="term" value="P:cell adhesion involved in single-species biofilm formation"/>
    <property type="evidence" value="ECO:0007669"/>
    <property type="project" value="TreeGrafter"/>
</dbReference>
<evidence type="ECO:0000313" key="3">
    <source>
        <dbReference type="EMBL" id="MCV7172057.1"/>
    </source>
</evidence>
<keyword evidence="4" id="KW-1185">Reference proteome</keyword>
<dbReference type="RefSeq" id="WP_264014237.1">
    <property type="nucleotide sequence ID" value="NZ_JACKSJ010000158.1"/>
</dbReference>
<dbReference type="Pfam" id="PF00990">
    <property type="entry name" value="GGDEF"/>
    <property type="match status" value="1"/>
</dbReference>
<organism evidence="3 4">
    <name type="scientific">[Mycobacterium] manitobense</name>
    <dbReference type="NCBI Taxonomy" id="190147"/>
    <lineage>
        <taxon>Bacteria</taxon>
        <taxon>Bacillati</taxon>
        <taxon>Actinomycetota</taxon>
        <taxon>Actinomycetes</taxon>
        <taxon>Mycobacteriales</taxon>
        <taxon>Mycobacteriaceae</taxon>
        <taxon>Mycolicibacterium</taxon>
    </lineage>
</organism>
<feature type="transmembrane region" description="Helical" evidence="1">
    <location>
        <begin position="62"/>
        <end position="80"/>
    </location>
</feature>
<sequence>MGRIRQWWGQPDNFHWLSEYLGARQLLRFTRFMMGTIVAALGAVPLLMLWSPSGPHSQFGRAVAVLVAVCCAAMAAMWFTRWPTHQQSATFAVMSNGCIAASCLLEVNPETALLGSMAFAALAGYVAFFHSVRYLTLTLCTAAGTALFAAWEIAAAGDVAMAAAKLLVVTVGVLAVPFSGQVLVHLLSADALNANTDPLTGLRNRRGFHRGARELIAASTGDPPPCFTVVMVDLDGFKKVNDTQGHAIGDRILIAVGESLRRASPAGSVVARVGGEEFLVAETTPASEAQVTAERLRRAVAANPWGVTASLGVASVTLLSIDGDTTRRMVGHLVDSADAAMYEAKRAGGNRIRHSGAAVFRT</sequence>
<dbReference type="EMBL" id="JACKSJ010000158">
    <property type="protein sequence ID" value="MCV7172057.1"/>
    <property type="molecule type" value="Genomic_DNA"/>
</dbReference>
<accession>A0A9X2YCH2</accession>
<dbReference type="SUPFAM" id="SSF55073">
    <property type="entry name" value="Nucleotide cyclase"/>
    <property type="match status" value="1"/>
</dbReference>
<dbReference type="InterPro" id="IPR050469">
    <property type="entry name" value="Diguanylate_Cyclase"/>
</dbReference>